<keyword evidence="1" id="KW-0812">Transmembrane</keyword>
<evidence type="ECO:0000256" key="1">
    <source>
        <dbReference type="SAM" id="Phobius"/>
    </source>
</evidence>
<dbReference type="PRINTS" id="PR00111">
    <property type="entry name" value="ABHYDROLASE"/>
</dbReference>
<dbReference type="InterPro" id="IPR022742">
    <property type="entry name" value="Hydrolase_4"/>
</dbReference>
<comment type="caution">
    <text evidence="3">The sequence shown here is derived from an EMBL/GenBank/DDBJ whole genome shotgun (WGS) entry which is preliminary data.</text>
</comment>
<dbReference type="AlphaFoldDB" id="A0A835H2H8"/>
<dbReference type="Gene3D" id="3.40.50.1820">
    <property type="entry name" value="alpha/beta hydrolase"/>
    <property type="match status" value="1"/>
</dbReference>
<feature type="domain" description="Serine aminopeptidase S33" evidence="2">
    <location>
        <begin position="114"/>
        <end position="363"/>
    </location>
</feature>
<gene>
    <name evidence="3" type="ORF">IFM89_004051</name>
</gene>
<evidence type="ECO:0000313" key="3">
    <source>
        <dbReference type="EMBL" id="KAF9591366.1"/>
    </source>
</evidence>
<dbReference type="Pfam" id="PF12146">
    <property type="entry name" value="Hydrolase_4"/>
    <property type="match status" value="1"/>
</dbReference>
<accession>A0A835H2H8</accession>
<protein>
    <recommendedName>
        <fullName evidence="2">Serine aminopeptidase S33 domain-containing protein</fullName>
    </recommendedName>
</protein>
<proteinExistence type="predicted"/>
<feature type="transmembrane region" description="Helical" evidence="1">
    <location>
        <begin position="6"/>
        <end position="27"/>
    </location>
</feature>
<keyword evidence="1" id="KW-1133">Transmembrane helix</keyword>
<sequence length="383" mass="43479">MLTSSYAVAVQFLILSLCLILGLAFVYGNKRKRKNAHPRFEDLNYKLQKITTLNMDEAPNRRRVREAFKKPILGIDHCMLKMSYDSVEVGEFYEKNSKGLEIFSKSWLPKTSPLKAVVCFCHGYGEHITLFLEGMWLALERTAKKLASYGYGVFALDYPGFGLSEGLNNYIPNFDLLVDDVIEHFSKIKETKEYQSLPSFLFGYSMGGAVALKVHLKQPKAWDGAVLISPMCKMADDIVPPWIVRQVLIGIAKFFPTAKLVPQSNVANLAFGDLKKRKLNDTYNVLGYRDNPRLQTAIVLLNTTQELERLLKEVSLPMLIQHGELDFVTDPSVSKELYEKASSLDKKLLLYKGACHALLDGETDEMIFRVFDDTITWLDQHSI</sequence>
<dbReference type="InterPro" id="IPR000073">
    <property type="entry name" value="AB_hydrolase_1"/>
</dbReference>
<dbReference type="InterPro" id="IPR051044">
    <property type="entry name" value="MAG_DAG_Lipase"/>
</dbReference>
<organism evidence="3 4">
    <name type="scientific">Coptis chinensis</name>
    <dbReference type="NCBI Taxonomy" id="261450"/>
    <lineage>
        <taxon>Eukaryota</taxon>
        <taxon>Viridiplantae</taxon>
        <taxon>Streptophyta</taxon>
        <taxon>Embryophyta</taxon>
        <taxon>Tracheophyta</taxon>
        <taxon>Spermatophyta</taxon>
        <taxon>Magnoliopsida</taxon>
        <taxon>Ranunculales</taxon>
        <taxon>Ranunculaceae</taxon>
        <taxon>Coptidoideae</taxon>
        <taxon>Coptis</taxon>
    </lineage>
</organism>
<dbReference type="PANTHER" id="PTHR11614">
    <property type="entry name" value="PHOSPHOLIPASE-RELATED"/>
    <property type="match status" value="1"/>
</dbReference>
<keyword evidence="4" id="KW-1185">Reference proteome</keyword>
<name>A0A835H2H8_9MAGN</name>
<dbReference type="FunFam" id="3.40.50.1820:FF:000054">
    <property type="entry name" value="Alpha/beta-Hydrolases superfamily protein"/>
    <property type="match status" value="1"/>
</dbReference>
<evidence type="ECO:0000313" key="4">
    <source>
        <dbReference type="Proteomes" id="UP000631114"/>
    </source>
</evidence>
<dbReference type="OrthoDB" id="2498029at2759"/>
<dbReference type="InterPro" id="IPR029058">
    <property type="entry name" value="AB_hydrolase_fold"/>
</dbReference>
<evidence type="ECO:0000259" key="2">
    <source>
        <dbReference type="Pfam" id="PF12146"/>
    </source>
</evidence>
<dbReference type="EMBL" id="JADFTS010000008">
    <property type="protein sequence ID" value="KAF9591366.1"/>
    <property type="molecule type" value="Genomic_DNA"/>
</dbReference>
<dbReference type="SUPFAM" id="SSF53474">
    <property type="entry name" value="alpha/beta-Hydrolases"/>
    <property type="match status" value="1"/>
</dbReference>
<reference evidence="3 4" key="1">
    <citation type="submission" date="2020-10" db="EMBL/GenBank/DDBJ databases">
        <title>The Coptis chinensis genome and diversification of protoberbering-type alkaloids.</title>
        <authorList>
            <person name="Wang B."/>
            <person name="Shu S."/>
            <person name="Song C."/>
            <person name="Liu Y."/>
        </authorList>
    </citation>
    <scope>NUCLEOTIDE SEQUENCE [LARGE SCALE GENOMIC DNA]</scope>
    <source>
        <strain evidence="3">HL-2020</strain>
        <tissue evidence="3">Leaf</tissue>
    </source>
</reference>
<keyword evidence="1" id="KW-0472">Membrane</keyword>
<dbReference type="Proteomes" id="UP000631114">
    <property type="component" value="Unassembled WGS sequence"/>
</dbReference>